<proteinExistence type="predicted"/>
<name>A0ABS6GMM6_9BACI</name>
<sequence>MWIERLLTVFEQLGARFEQSRTLFERLGARFEQSRTFFEQLDTTFERSSPDVFSEVESLTQKSIELKLYASEIHNSIR</sequence>
<gene>
    <name evidence="1" type="ORF">KQ486_05005</name>
</gene>
<comment type="caution">
    <text evidence="1">The sequence shown here is derived from an EMBL/GenBank/DDBJ whole genome shotgun (WGS) entry which is preliminary data.</text>
</comment>
<dbReference type="EMBL" id="JAHLZF010000005">
    <property type="protein sequence ID" value="MBU6080367.1"/>
    <property type="molecule type" value="Genomic_DNA"/>
</dbReference>
<keyword evidence="2" id="KW-1185">Reference proteome</keyword>
<evidence type="ECO:0000313" key="1">
    <source>
        <dbReference type="EMBL" id="MBU6080367.1"/>
    </source>
</evidence>
<accession>A0ABS6GMM6</accession>
<organism evidence="1 2">
    <name type="scientific">Allobacillus halotolerans</name>
    <dbReference type="NCBI Taxonomy" id="570278"/>
    <lineage>
        <taxon>Bacteria</taxon>
        <taxon>Bacillati</taxon>
        <taxon>Bacillota</taxon>
        <taxon>Bacilli</taxon>
        <taxon>Bacillales</taxon>
        <taxon>Bacillaceae</taxon>
        <taxon>Allobacillus</taxon>
    </lineage>
</organism>
<evidence type="ECO:0000313" key="2">
    <source>
        <dbReference type="Proteomes" id="UP000812672"/>
    </source>
</evidence>
<protein>
    <submittedName>
        <fullName evidence="1">Uncharacterized protein</fullName>
    </submittedName>
</protein>
<reference evidence="1 2" key="1">
    <citation type="journal article" date="2011" name="Int. J. Syst. Evol. Microbiol.">
        <title>Allobacillus halotolerans gen. nov., sp. nov. isolated from shrimp paste.</title>
        <authorList>
            <person name="Sheu S.Y."/>
            <person name="Arun A.B."/>
            <person name="Jiang S.R."/>
            <person name="Young C.C."/>
            <person name="Chen W.M."/>
        </authorList>
    </citation>
    <scope>NUCLEOTIDE SEQUENCE [LARGE SCALE GENOMIC DNA]</scope>
    <source>
        <strain evidence="1 2">LMG 24826</strain>
    </source>
</reference>
<dbReference type="Proteomes" id="UP000812672">
    <property type="component" value="Unassembled WGS sequence"/>
</dbReference>
<dbReference type="RefSeq" id="WP_216686962.1">
    <property type="nucleotide sequence ID" value="NZ_CP117968.1"/>
</dbReference>